<evidence type="ECO:0000256" key="4">
    <source>
        <dbReference type="ARBA" id="ARBA00022989"/>
    </source>
</evidence>
<accession>A0A8J6HLD6</accession>
<dbReference type="GO" id="GO:0008049">
    <property type="term" value="P:male courtship behavior"/>
    <property type="evidence" value="ECO:0007669"/>
    <property type="project" value="TreeGrafter"/>
</dbReference>
<gene>
    <name evidence="9" type="ORF">GEV33_001907</name>
</gene>
<dbReference type="GO" id="GO:0043025">
    <property type="term" value="C:neuronal cell body"/>
    <property type="evidence" value="ECO:0007669"/>
    <property type="project" value="TreeGrafter"/>
</dbReference>
<evidence type="ECO:0000256" key="5">
    <source>
        <dbReference type="ARBA" id="ARBA00023136"/>
    </source>
</evidence>
<evidence type="ECO:0000256" key="3">
    <source>
        <dbReference type="ARBA" id="ARBA00022692"/>
    </source>
</evidence>
<keyword evidence="6 8" id="KW-0675">Receptor</keyword>
<keyword evidence="2 8" id="KW-1003">Cell membrane</keyword>
<dbReference type="AlphaFoldDB" id="A0A8J6HLD6"/>
<feature type="transmembrane region" description="Helical" evidence="8">
    <location>
        <begin position="336"/>
        <end position="354"/>
    </location>
</feature>
<evidence type="ECO:0000256" key="7">
    <source>
        <dbReference type="ARBA" id="ARBA00023224"/>
    </source>
</evidence>
<dbReference type="GO" id="GO:0007165">
    <property type="term" value="P:signal transduction"/>
    <property type="evidence" value="ECO:0007669"/>
    <property type="project" value="UniProtKB-KW"/>
</dbReference>
<dbReference type="GO" id="GO:0030425">
    <property type="term" value="C:dendrite"/>
    <property type="evidence" value="ECO:0007669"/>
    <property type="project" value="TreeGrafter"/>
</dbReference>
<evidence type="ECO:0000313" key="9">
    <source>
        <dbReference type="EMBL" id="KAH0820885.1"/>
    </source>
</evidence>
<evidence type="ECO:0000313" key="10">
    <source>
        <dbReference type="Proteomes" id="UP000719412"/>
    </source>
</evidence>
<evidence type="ECO:0000256" key="8">
    <source>
        <dbReference type="RuleBase" id="RU363108"/>
    </source>
</evidence>
<evidence type="ECO:0000256" key="6">
    <source>
        <dbReference type="ARBA" id="ARBA00023170"/>
    </source>
</evidence>
<reference evidence="9" key="1">
    <citation type="journal article" date="2020" name="J Insects Food Feed">
        <title>The yellow mealworm (Tenebrio molitor) genome: a resource for the emerging insects as food and feed industry.</title>
        <authorList>
            <person name="Eriksson T."/>
            <person name="Andere A."/>
            <person name="Kelstrup H."/>
            <person name="Emery V."/>
            <person name="Picard C."/>
        </authorList>
    </citation>
    <scope>NUCLEOTIDE SEQUENCE</scope>
    <source>
        <strain evidence="9">Stoneville</strain>
        <tissue evidence="9">Whole head</tissue>
    </source>
</reference>
<dbReference type="InterPro" id="IPR013604">
    <property type="entry name" value="7TM_chemorcpt"/>
</dbReference>
<keyword evidence="3 8" id="KW-0812">Transmembrane</keyword>
<dbReference type="EMBL" id="JABDTM020010414">
    <property type="protein sequence ID" value="KAH0820885.1"/>
    <property type="molecule type" value="Genomic_DNA"/>
</dbReference>
<comment type="similarity">
    <text evidence="8">Belongs to the insect chemoreceptor superfamily. Gustatory receptor (GR) family.</text>
</comment>
<feature type="transmembrane region" description="Helical" evidence="8">
    <location>
        <begin position="37"/>
        <end position="59"/>
    </location>
</feature>
<evidence type="ECO:0000256" key="1">
    <source>
        <dbReference type="ARBA" id="ARBA00004651"/>
    </source>
</evidence>
<keyword evidence="10" id="KW-1185">Reference proteome</keyword>
<feature type="transmembrane region" description="Helical" evidence="8">
    <location>
        <begin position="264"/>
        <end position="285"/>
    </location>
</feature>
<comment type="subcellular location">
    <subcellularLocation>
        <location evidence="1 8">Cell membrane</location>
        <topology evidence="1 8">Multi-pass membrane protein</topology>
    </subcellularLocation>
</comment>
<comment type="function">
    <text evidence="8">Gustatory receptor which mediates acceptance or avoidance behavior, depending on its substrates.</text>
</comment>
<sequence length="357" mass="41031">MDLEVIATIFTFGKFLALTPSSMNNHNPHCFQKLYEICVYLLQVTGFFANIYASCVVYQNLASMQLVLAILTDLIHFSYVFYILIVMMRLRRSRWFRLIKSLAAVQSAPKTIPLKLIFVASQLVYYCLTAFGVYADIDRASLTVTAFNMGTFYHFYAMFFYLVCESILLILLHTRYEGVSESLSQLIKGRSKLHSKQIVEILKKIKKNVLTLKEGVEVFNDIFGWSILFTIFSCVNRTLVYIDVVIKHSDLWLGPHVLVLYHDVFRILTSWVGILSTIFLCDSILKKCDEILANAYRLGGHLTSDGNEEIQVFIDAVLHNRPQFTAARFFCIDRSTLFSVLNSLTTFLLVIIQFKEM</sequence>
<reference evidence="9" key="2">
    <citation type="submission" date="2021-08" db="EMBL/GenBank/DDBJ databases">
        <authorList>
            <person name="Eriksson T."/>
        </authorList>
    </citation>
    <scope>NUCLEOTIDE SEQUENCE</scope>
    <source>
        <strain evidence="9">Stoneville</strain>
        <tissue evidence="9">Whole head</tissue>
    </source>
</reference>
<feature type="transmembrane region" description="Helical" evidence="8">
    <location>
        <begin position="65"/>
        <end position="87"/>
    </location>
</feature>
<name>A0A8J6HLD6_TENMO</name>
<protein>
    <recommendedName>
        <fullName evidence="8">Gustatory receptor</fullName>
    </recommendedName>
</protein>
<dbReference type="Proteomes" id="UP000719412">
    <property type="component" value="Unassembled WGS sequence"/>
</dbReference>
<dbReference type="PANTHER" id="PTHR21143:SF104">
    <property type="entry name" value="GUSTATORY RECEPTOR 8A-RELATED"/>
    <property type="match status" value="1"/>
</dbReference>
<feature type="transmembrane region" description="Helical" evidence="8">
    <location>
        <begin position="222"/>
        <end position="244"/>
    </location>
</feature>
<feature type="transmembrane region" description="Helical" evidence="8">
    <location>
        <begin position="155"/>
        <end position="172"/>
    </location>
</feature>
<evidence type="ECO:0000256" key="2">
    <source>
        <dbReference type="ARBA" id="ARBA00022475"/>
    </source>
</evidence>
<comment type="caution">
    <text evidence="9">The sequence shown here is derived from an EMBL/GenBank/DDBJ whole genome shotgun (WGS) entry which is preliminary data.</text>
</comment>
<dbReference type="GO" id="GO:0007635">
    <property type="term" value="P:chemosensory behavior"/>
    <property type="evidence" value="ECO:0007669"/>
    <property type="project" value="TreeGrafter"/>
</dbReference>
<dbReference type="Pfam" id="PF08395">
    <property type="entry name" value="7tm_7"/>
    <property type="match status" value="1"/>
</dbReference>
<keyword evidence="7 8" id="KW-0807">Transducer</keyword>
<feature type="transmembrane region" description="Helical" evidence="8">
    <location>
        <begin position="116"/>
        <end position="135"/>
    </location>
</feature>
<proteinExistence type="inferred from homology"/>
<dbReference type="GO" id="GO:0030424">
    <property type="term" value="C:axon"/>
    <property type="evidence" value="ECO:0007669"/>
    <property type="project" value="TreeGrafter"/>
</dbReference>
<dbReference type="PANTHER" id="PTHR21143">
    <property type="entry name" value="INVERTEBRATE GUSTATORY RECEPTOR"/>
    <property type="match status" value="1"/>
</dbReference>
<dbReference type="GO" id="GO:0005886">
    <property type="term" value="C:plasma membrane"/>
    <property type="evidence" value="ECO:0007669"/>
    <property type="project" value="UniProtKB-SubCell"/>
</dbReference>
<organism evidence="9 10">
    <name type="scientific">Tenebrio molitor</name>
    <name type="common">Yellow mealworm beetle</name>
    <dbReference type="NCBI Taxonomy" id="7067"/>
    <lineage>
        <taxon>Eukaryota</taxon>
        <taxon>Metazoa</taxon>
        <taxon>Ecdysozoa</taxon>
        <taxon>Arthropoda</taxon>
        <taxon>Hexapoda</taxon>
        <taxon>Insecta</taxon>
        <taxon>Pterygota</taxon>
        <taxon>Neoptera</taxon>
        <taxon>Endopterygota</taxon>
        <taxon>Coleoptera</taxon>
        <taxon>Polyphaga</taxon>
        <taxon>Cucujiformia</taxon>
        <taxon>Tenebrionidae</taxon>
        <taxon>Tenebrio</taxon>
    </lineage>
</organism>
<dbReference type="GO" id="GO:0050909">
    <property type="term" value="P:sensory perception of taste"/>
    <property type="evidence" value="ECO:0007669"/>
    <property type="project" value="InterPro"/>
</dbReference>
<keyword evidence="5 8" id="KW-0472">Membrane</keyword>
<keyword evidence="4 8" id="KW-1133">Transmembrane helix</keyword>